<dbReference type="Proteomes" id="UP000075840">
    <property type="component" value="Unassembled WGS sequence"/>
</dbReference>
<protein>
    <submittedName>
        <fullName evidence="1">Uncharacterized protein</fullName>
    </submittedName>
</protein>
<reference evidence="1" key="1">
    <citation type="submission" date="2022-08" db="UniProtKB">
        <authorList>
            <consortium name="EnsemblMetazoa"/>
        </authorList>
    </citation>
    <scope>IDENTIFICATION</scope>
    <source>
        <strain evidence="1">Dongola</strain>
    </source>
</reference>
<name>A0A182IGZ1_ANOAR</name>
<dbReference type="VEuPathDB" id="VectorBase:AARA014726"/>
<evidence type="ECO:0000313" key="1">
    <source>
        <dbReference type="EnsemblMetazoa" id="AARA014726-PA"/>
    </source>
</evidence>
<organism evidence="1 2">
    <name type="scientific">Anopheles arabiensis</name>
    <name type="common">Mosquito</name>
    <dbReference type="NCBI Taxonomy" id="7173"/>
    <lineage>
        <taxon>Eukaryota</taxon>
        <taxon>Metazoa</taxon>
        <taxon>Ecdysozoa</taxon>
        <taxon>Arthropoda</taxon>
        <taxon>Hexapoda</taxon>
        <taxon>Insecta</taxon>
        <taxon>Pterygota</taxon>
        <taxon>Neoptera</taxon>
        <taxon>Endopterygota</taxon>
        <taxon>Diptera</taxon>
        <taxon>Nematocera</taxon>
        <taxon>Culicoidea</taxon>
        <taxon>Culicidae</taxon>
        <taxon>Anophelinae</taxon>
        <taxon>Anopheles</taxon>
    </lineage>
</organism>
<accession>A0A182IGZ1</accession>
<dbReference type="AlphaFoldDB" id="A0A182IGZ1"/>
<keyword evidence="2" id="KW-1185">Reference proteome</keyword>
<sequence length="38" mass="4562">MSFFLSLPRCPLRRRKRTLATRHAYTPTSEGIRKEEKK</sequence>
<proteinExistence type="predicted"/>
<evidence type="ECO:0000313" key="2">
    <source>
        <dbReference type="Proteomes" id="UP000075840"/>
    </source>
</evidence>
<dbReference type="EnsemblMetazoa" id="AARA014726-RA">
    <property type="protein sequence ID" value="AARA014726-PA"/>
    <property type="gene ID" value="AARA014726"/>
</dbReference>
<dbReference type="EMBL" id="APCN01002331">
    <property type="status" value="NOT_ANNOTATED_CDS"/>
    <property type="molecule type" value="Genomic_DNA"/>
</dbReference>